<keyword evidence="2" id="KW-1185">Reference proteome</keyword>
<name>C9L946_BLAHA</name>
<dbReference type="KEGG" id="bhan:CGC63_15135"/>
<comment type="caution">
    <text evidence="1">The sequence shown here is derived from an EMBL/GenBank/DDBJ whole genome shotgun (WGS) entry which is preliminary data.</text>
</comment>
<accession>C9L946</accession>
<dbReference type="RefSeq" id="WP_003021886.1">
    <property type="nucleotide sequence ID" value="NZ_CP022413.2"/>
</dbReference>
<evidence type="ECO:0000313" key="1">
    <source>
        <dbReference type="EMBL" id="EEX21192.1"/>
    </source>
</evidence>
<dbReference type="AlphaFoldDB" id="C9L946"/>
<dbReference type="InterPro" id="IPR053842">
    <property type="entry name" value="NikA-like"/>
</dbReference>
<proteinExistence type="predicted"/>
<dbReference type="Pfam" id="PF21983">
    <property type="entry name" value="NikA-like"/>
    <property type="match status" value="1"/>
</dbReference>
<gene>
    <name evidence="1" type="ORF">BLAHAN_05928</name>
</gene>
<sequence>MARPKKEEKLKHKNYITLKLTDIELACLEQSAEALNISRVEYLRNLILEKPMIYKYEVVADNEQLKKLKGNSKKVLLPRIIISYIIKKR</sequence>
<dbReference type="Proteomes" id="UP000003755">
    <property type="component" value="Unassembled WGS sequence"/>
</dbReference>
<reference evidence="1" key="1">
    <citation type="submission" date="2009-09" db="EMBL/GenBank/DDBJ databases">
        <authorList>
            <person name="Weinstock G."/>
            <person name="Sodergren E."/>
            <person name="Clifton S."/>
            <person name="Fulton L."/>
            <person name="Fulton B."/>
            <person name="Courtney L."/>
            <person name="Fronick C."/>
            <person name="Harrison M."/>
            <person name="Strong C."/>
            <person name="Farmer C."/>
            <person name="Delahaunty K."/>
            <person name="Markovic C."/>
            <person name="Hall O."/>
            <person name="Minx P."/>
            <person name="Tomlinson C."/>
            <person name="Mitreva M."/>
            <person name="Nelson J."/>
            <person name="Hou S."/>
            <person name="Wollam A."/>
            <person name="Pepin K.H."/>
            <person name="Johnson M."/>
            <person name="Bhonagiri V."/>
            <person name="Nash W.E."/>
            <person name="Warren W."/>
            <person name="Chinwalla A."/>
            <person name="Mardis E.R."/>
            <person name="Wilson R.K."/>
        </authorList>
    </citation>
    <scope>NUCLEOTIDE SEQUENCE [LARGE SCALE GENOMIC DNA]</scope>
    <source>
        <strain evidence="1">DSM 20583</strain>
    </source>
</reference>
<organism evidence="1 2">
    <name type="scientific">Blautia hansenii DSM 20583</name>
    <dbReference type="NCBI Taxonomy" id="537007"/>
    <lineage>
        <taxon>Bacteria</taxon>
        <taxon>Bacillati</taxon>
        <taxon>Bacillota</taxon>
        <taxon>Clostridia</taxon>
        <taxon>Lachnospirales</taxon>
        <taxon>Lachnospiraceae</taxon>
        <taxon>Blautia</taxon>
    </lineage>
</organism>
<protein>
    <submittedName>
        <fullName evidence="1">Uncharacterized protein</fullName>
    </submittedName>
</protein>
<dbReference type="EMBL" id="ABYU02000027">
    <property type="protein sequence ID" value="EEX21192.1"/>
    <property type="molecule type" value="Genomic_DNA"/>
</dbReference>
<evidence type="ECO:0000313" key="2">
    <source>
        <dbReference type="Proteomes" id="UP000003755"/>
    </source>
</evidence>
<dbReference type="HOGENOM" id="CLU_2448718_0_0_9"/>